<dbReference type="Proteomes" id="UP001500908">
    <property type="component" value="Unassembled WGS sequence"/>
</dbReference>
<keyword evidence="4 7" id="KW-1133">Transmembrane helix</keyword>
<reference evidence="10" key="1">
    <citation type="journal article" date="2019" name="Int. J. Syst. Evol. Microbiol.">
        <title>The Global Catalogue of Microorganisms (GCM) 10K type strain sequencing project: providing services to taxonomists for standard genome sequencing and annotation.</title>
        <authorList>
            <consortium name="The Broad Institute Genomics Platform"/>
            <consortium name="The Broad Institute Genome Sequencing Center for Infectious Disease"/>
            <person name="Wu L."/>
            <person name="Ma J."/>
        </authorList>
    </citation>
    <scope>NUCLEOTIDE SEQUENCE [LARGE SCALE GENOMIC DNA]</scope>
    <source>
        <strain evidence="10">JCM 17137</strain>
    </source>
</reference>
<keyword evidence="2 7" id="KW-0132">Cell division</keyword>
<proteinExistence type="inferred from homology"/>
<feature type="compositionally biased region" description="Basic residues" evidence="8">
    <location>
        <begin position="1"/>
        <end position="12"/>
    </location>
</feature>
<name>A0ABP7FG78_9ACTN</name>
<evidence type="ECO:0000256" key="2">
    <source>
        <dbReference type="ARBA" id="ARBA00022618"/>
    </source>
</evidence>
<feature type="region of interest" description="Disordered" evidence="8">
    <location>
        <begin position="1"/>
        <end position="23"/>
    </location>
</feature>
<sequence>MPKSRSDRKKKAVYTPPPAAQKPKVTPRWVVPAFITFGLLGILWIGVYYIAGSMVPYMQELGQWNLGIGFGGIIIAVILSTQWR</sequence>
<keyword evidence="6 7" id="KW-0131">Cell cycle</keyword>
<evidence type="ECO:0000256" key="6">
    <source>
        <dbReference type="ARBA" id="ARBA00023306"/>
    </source>
</evidence>
<keyword evidence="5 7" id="KW-0472">Membrane</keyword>
<evidence type="ECO:0000256" key="4">
    <source>
        <dbReference type="ARBA" id="ARBA00022989"/>
    </source>
</evidence>
<comment type="caution">
    <text evidence="9">The sequence shown here is derived from an EMBL/GenBank/DDBJ whole genome shotgun (WGS) entry which is preliminary data.</text>
</comment>
<feature type="transmembrane region" description="Helical" evidence="7">
    <location>
        <begin position="63"/>
        <end position="81"/>
    </location>
</feature>
<evidence type="ECO:0000313" key="10">
    <source>
        <dbReference type="Proteomes" id="UP001500908"/>
    </source>
</evidence>
<comment type="subcellular location">
    <subcellularLocation>
        <location evidence="7">Cell membrane</location>
        <topology evidence="7">Multi-pass membrane protein</topology>
    </subcellularLocation>
</comment>
<dbReference type="InterPro" id="IPR009619">
    <property type="entry name" value="CrgA"/>
</dbReference>
<dbReference type="Pfam" id="PF06781">
    <property type="entry name" value="CrgA"/>
    <property type="match status" value="1"/>
</dbReference>
<evidence type="ECO:0000256" key="1">
    <source>
        <dbReference type="ARBA" id="ARBA00022475"/>
    </source>
</evidence>
<dbReference type="EMBL" id="BAABDD010000006">
    <property type="protein sequence ID" value="GAA3738963.1"/>
    <property type="molecule type" value="Genomic_DNA"/>
</dbReference>
<dbReference type="GO" id="GO:0051301">
    <property type="term" value="P:cell division"/>
    <property type="evidence" value="ECO:0007669"/>
    <property type="project" value="UniProtKB-KW"/>
</dbReference>
<keyword evidence="10" id="KW-1185">Reference proteome</keyword>
<evidence type="ECO:0000256" key="5">
    <source>
        <dbReference type="ARBA" id="ARBA00023136"/>
    </source>
</evidence>
<keyword evidence="3 7" id="KW-0812">Transmembrane</keyword>
<feature type="transmembrane region" description="Helical" evidence="7">
    <location>
        <begin position="29"/>
        <end position="51"/>
    </location>
</feature>
<evidence type="ECO:0000256" key="3">
    <source>
        <dbReference type="ARBA" id="ARBA00022692"/>
    </source>
</evidence>
<accession>A0ABP7FG78</accession>
<protein>
    <recommendedName>
        <fullName evidence="7">Cell division protein CrgA</fullName>
    </recommendedName>
</protein>
<comment type="similarity">
    <text evidence="7">Belongs to the CrgA family.</text>
</comment>
<dbReference type="HAMAP" id="MF_00631">
    <property type="entry name" value="CrgA"/>
    <property type="match status" value="1"/>
</dbReference>
<evidence type="ECO:0000256" key="7">
    <source>
        <dbReference type="HAMAP-Rule" id="MF_00631"/>
    </source>
</evidence>
<organism evidence="9 10">
    <name type="scientific">Salinactinospora qingdaonensis</name>
    <dbReference type="NCBI Taxonomy" id="702744"/>
    <lineage>
        <taxon>Bacteria</taxon>
        <taxon>Bacillati</taxon>
        <taxon>Actinomycetota</taxon>
        <taxon>Actinomycetes</taxon>
        <taxon>Streptosporangiales</taxon>
        <taxon>Nocardiopsidaceae</taxon>
        <taxon>Salinactinospora</taxon>
    </lineage>
</organism>
<comment type="function">
    <text evidence="7">Involved in cell division.</text>
</comment>
<evidence type="ECO:0000313" key="9">
    <source>
        <dbReference type="EMBL" id="GAA3738963.1"/>
    </source>
</evidence>
<keyword evidence="1 7" id="KW-1003">Cell membrane</keyword>
<gene>
    <name evidence="7 9" type="primary">crgA</name>
    <name evidence="9" type="ORF">GCM10022402_18540</name>
</gene>
<dbReference type="RefSeq" id="WP_344969622.1">
    <property type="nucleotide sequence ID" value="NZ_BAABDD010000006.1"/>
</dbReference>
<evidence type="ECO:0000256" key="8">
    <source>
        <dbReference type="SAM" id="MobiDB-lite"/>
    </source>
</evidence>